<evidence type="ECO:0000256" key="4">
    <source>
        <dbReference type="SAM" id="SignalP"/>
    </source>
</evidence>
<dbReference type="STRING" id="1045774.SAMN05421872_10221"/>
<dbReference type="InterPro" id="IPR013830">
    <property type="entry name" value="SGNH_hydro"/>
</dbReference>
<dbReference type="GO" id="GO:0004806">
    <property type="term" value="F:triacylglycerol lipase activity"/>
    <property type="evidence" value="ECO:0007669"/>
    <property type="project" value="TreeGrafter"/>
</dbReference>
<organism evidence="6 7">
    <name type="scientific">Nocardioides lianchengensis</name>
    <dbReference type="NCBI Taxonomy" id="1045774"/>
    <lineage>
        <taxon>Bacteria</taxon>
        <taxon>Bacillati</taxon>
        <taxon>Actinomycetota</taxon>
        <taxon>Actinomycetes</taxon>
        <taxon>Propionibacteriales</taxon>
        <taxon>Nocardioidaceae</taxon>
        <taxon>Nocardioides</taxon>
    </lineage>
</organism>
<dbReference type="RefSeq" id="WP_170866928.1">
    <property type="nucleotide sequence ID" value="NZ_FMZM01000002.1"/>
</dbReference>
<proteinExistence type="predicted"/>
<dbReference type="AlphaFoldDB" id="A0A1G6KWH4"/>
<dbReference type="InterPro" id="IPR036514">
    <property type="entry name" value="SGNH_hydro_sf"/>
</dbReference>
<gene>
    <name evidence="6" type="ORF">SAMN05421872_10221</name>
</gene>
<dbReference type="Gene3D" id="3.40.50.1110">
    <property type="entry name" value="SGNH hydrolase"/>
    <property type="match status" value="1"/>
</dbReference>
<feature type="disulfide bond" evidence="2">
    <location>
        <begin position="145"/>
        <end position="155"/>
    </location>
</feature>
<evidence type="ECO:0000256" key="3">
    <source>
        <dbReference type="SAM" id="MobiDB-lite"/>
    </source>
</evidence>
<feature type="active site" description="Nucleophile" evidence="1">
    <location>
        <position position="54"/>
    </location>
</feature>
<sequence length="289" mass="28528">MRRLLAGGLLVLALAACSDDGSSADTDTPETAPSPTGSTTTEPAGPTYVALGDSYTAAPLITDDAATDGCLRSPANYPALVAAELGYTLNDVSCAGATTDNLRTAQGTSTGEAPPQLDAVTADAELVTIGMGGNDGAVFSRLIGCATTGASAPACGAPLEAAIDEVGGHLTAAVAAIAERAPEAQVVVVGYPQIIAPDADCPDLLPVAAADAPALAALNERLHTVQQAAAEAAGVTYVDLYDASAGHDVCSDDPWVNGVQTTPGVGLALHPLAVGQRETADLVLAALAG</sequence>
<feature type="signal peptide" evidence="4">
    <location>
        <begin position="1"/>
        <end position="24"/>
    </location>
</feature>
<feature type="domain" description="SGNH hydrolase-type esterase" evidence="5">
    <location>
        <begin position="50"/>
        <end position="277"/>
    </location>
</feature>
<evidence type="ECO:0000313" key="7">
    <source>
        <dbReference type="Proteomes" id="UP000199034"/>
    </source>
</evidence>
<protein>
    <submittedName>
        <fullName evidence="6">GDSL-like Lipase/Acylhydrolase family protein</fullName>
    </submittedName>
</protein>
<dbReference type="PANTHER" id="PTHR37981">
    <property type="entry name" value="LIPASE 2"/>
    <property type="match status" value="1"/>
</dbReference>
<feature type="active site" evidence="1">
    <location>
        <position position="270"/>
    </location>
</feature>
<keyword evidence="4" id="KW-0732">Signal</keyword>
<keyword evidence="6" id="KW-0378">Hydrolase</keyword>
<feature type="chain" id="PRO_5043545570" evidence="4">
    <location>
        <begin position="25"/>
        <end position="289"/>
    </location>
</feature>
<evidence type="ECO:0000256" key="2">
    <source>
        <dbReference type="PIRSR" id="PIRSR637460-2"/>
    </source>
</evidence>
<dbReference type="GO" id="GO:0019433">
    <property type="term" value="P:triglyceride catabolic process"/>
    <property type="evidence" value="ECO:0007669"/>
    <property type="project" value="TreeGrafter"/>
</dbReference>
<dbReference type="EMBL" id="FMZM01000002">
    <property type="protein sequence ID" value="SDC35131.1"/>
    <property type="molecule type" value="Genomic_DNA"/>
</dbReference>
<evidence type="ECO:0000313" key="6">
    <source>
        <dbReference type="EMBL" id="SDC35131.1"/>
    </source>
</evidence>
<dbReference type="CDD" id="cd01823">
    <property type="entry name" value="SEST_like"/>
    <property type="match status" value="1"/>
</dbReference>
<dbReference type="SUPFAM" id="SSF52266">
    <property type="entry name" value="SGNH hydrolase"/>
    <property type="match status" value="1"/>
</dbReference>
<reference evidence="6 7" key="1">
    <citation type="submission" date="2016-10" db="EMBL/GenBank/DDBJ databases">
        <authorList>
            <person name="de Groot N.N."/>
        </authorList>
    </citation>
    <scope>NUCLEOTIDE SEQUENCE [LARGE SCALE GENOMIC DNA]</scope>
    <source>
        <strain evidence="6 7">CGMCC 4.6858</strain>
    </source>
</reference>
<dbReference type="Pfam" id="PF13472">
    <property type="entry name" value="Lipase_GDSL_2"/>
    <property type="match status" value="1"/>
</dbReference>
<keyword evidence="2" id="KW-1015">Disulfide bond</keyword>
<dbReference type="Proteomes" id="UP000199034">
    <property type="component" value="Unassembled WGS sequence"/>
</dbReference>
<evidence type="ECO:0000259" key="5">
    <source>
        <dbReference type="Pfam" id="PF13472"/>
    </source>
</evidence>
<evidence type="ECO:0000256" key="1">
    <source>
        <dbReference type="PIRSR" id="PIRSR637460-1"/>
    </source>
</evidence>
<accession>A0A1G6KWH4</accession>
<feature type="compositionally biased region" description="Polar residues" evidence="3">
    <location>
        <begin position="20"/>
        <end position="42"/>
    </location>
</feature>
<keyword evidence="7" id="KW-1185">Reference proteome</keyword>
<dbReference type="PANTHER" id="PTHR37981:SF1">
    <property type="entry name" value="SGNH HYDROLASE-TYPE ESTERASE DOMAIN-CONTAINING PROTEIN"/>
    <property type="match status" value="1"/>
</dbReference>
<dbReference type="InterPro" id="IPR037460">
    <property type="entry name" value="SEST-like"/>
</dbReference>
<feature type="region of interest" description="Disordered" evidence="3">
    <location>
        <begin position="19"/>
        <end position="45"/>
    </location>
</feature>
<feature type="disulfide bond" evidence="2">
    <location>
        <begin position="70"/>
        <end position="94"/>
    </location>
</feature>
<name>A0A1G6KWH4_9ACTN</name>
<dbReference type="PROSITE" id="PS51257">
    <property type="entry name" value="PROKAR_LIPOPROTEIN"/>
    <property type="match status" value="1"/>
</dbReference>
<feature type="disulfide bond" evidence="2">
    <location>
        <begin position="201"/>
        <end position="250"/>
    </location>
</feature>